<accession>A0A6J5MQF0</accession>
<gene>
    <name evidence="1" type="ORF">UFOVP523_32</name>
</gene>
<evidence type="ECO:0000313" key="1">
    <source>
        <dbReference type="EMBL" id="CAB4148908.1"/>
    </source>
</evidence>
<proteinExistence type="predicted"/>
<organism evidence="1">
    <name type="scientific">uncultured Caudovirales phage</name>
    <dbReference type="NCBI Taxonomy" id="2100421"/>
    <lineage>
        <taxon>Viruses</taxon>
        <taxon>Duplodnaviria</taxon>
        <taxon>Heunggongvirae</taxon>
        <taxon>Uroviricota</taxon>
        <taxon>Caudoviricetes</taxon>
        <taxon>Peduoviridae</taxon>
        <taxon>Maltschvirus</taxon>
        <taxon>Maltschvirus maltsch</taxon>
    </lineage>
</organism>
<protein>
    <submittedName>
        <fullName evidence="1">Uncharacterized protein</fullName>
    </submittedName>
</protein>
<sequence>MKKEIKQKVRSILELVPSTRNNDNELIATYWENELGHELINMSAGEFLYIYSTSNVLTNAESIRRNRQKIQEQNEHLRGLKYRVRQILGEEVRQTIKDL</sequence>
<dbReference type="EMBL" id="LR796502">
    <property type="protein sequence ID" value="CAB4148908.1"/>
    <property type="molecule type" value="Genomic_DNA"/>
</dbReference>
<name>A0A6J5MQF0_9CAUD</name>
<reference evidence="1" key="1">
    <citation type="submission" date="2020-04" db="EMBL/GenBank/DDBJ databases">
        <authorList>
            <person name="Chiriac C."/>
            <person name="Salcher M."/>
            <person name="Ghai R."/>
            <person name="Kavagutti S V."/>
        </authorList>
    </citation>
    <scope>NUCLEOTIDE SEQUENCE</scope>
</reference>